<reference evidence="8" key="1">
    <citation type="submission" date="2020-01" db="EMBL/GenBank/DDBJ databases">
        <authorList>
            <person name="Yang Y."/>
            <person name="Kwon Y.M."/>
        </authorList>
    </citation>
    <scope>NUCLEOTIDE SEQUENCE</scope>
    <source>
        <strain evidence="8">PG104</strain>
        <plasmid evidence="8">unnamed1</plasmid>
    </source>
</reference>
<keyword evidence="3" id="KW-0813">Transport</keyword>
<name>A0A8J8SLG3_9RHOB</name>
<keyword evidence="9" id="KW-1185">Reference proteome</keyword>
<evidence type="ECO:0000256" key="2">
    <source>
        <dbReference type="ARBA" id="ARBA00008814"/>
    </source>
</evidence>
<evidence type="ECO:0000256" key="1">
    <source>
        <dbReference type="ARBA" id="ARBA00004196"/>
    </source>
</evidence>
<dbReference type="PROSITE" id="PS50983">
    <property type="entry name" value="FE_B12_PBP"/>
    <property type="match status" value="1"/>
</dbReference>
<evidence type="ECO:0000256" key="6">
    <source>
        <dbReference type="SAM" id="SignalP"/>
    </source>
</evidence>
<evidence type="ECO:0000259" key="7">
    <source>
        <dbReference type="PROSITE" id="PS50983"/>
    </source>
</evidence>
<dbReference type="PANTHER" id="PTHR30532:SF24">
    <property type="entry name" value="FERRIC ENTEROBACTIN-BINDING PERIPLASMIC PROTEIN FEPB"/>
    <property type="match status" value="1"/>
</dbReference>
<dbReference type="AlphaFoldDB" id="A0A8J8SLG3"/>
<comment type="subcellular location">
    <subcellularLocation>
        <location evidence="1">Cell envelope</location>
    </subcellularLocation>
</comment>
<comment type="similarity">
    <text evidence="2">Belongs to the bacterial solute-binding protein 8 family.</text>
</comment>
<dbReference type="CDD" id="cd01146">
    <property type="entry name" value="FhuD"/>
    <property type="match status" value="1"/>
</dbReference>
<keyword evidence="4" id="KW-0406">Ion transport</keyword>
<feature type="signal peptide" evidence="6">
    <location>
        <begin position="1"/>
        <end position="22"/>
    </location>
</feature>
<dbReference type="GO" id="GO:0030288">
    <property type="term" value="C:outer membrane-bounded periplasmic space"/>
    <property type="evidence" value="ECO:0007669"/>
    <property type="project" value="TreeGrafter"/>
</dbReference>
<dbReference type="Pfam" id="PF01497">
    <property type="entry name" value="Peripla_BP_2"/>
    <property type="match status" value="1"/>
</dbReference>
<evidence type="ECO:0000313" key="8">
    <source>
        <dbReference type="EMBL" id="QUS37045.1"/>
    </source>
</evidence>
<dbReference type="InterPro" id="IPR002491">
    <property type="entry name" value="ABC_transptr_periplasmic_BD"/>
</dbReference>
<protein>
    <submittedName>
        <fullName evidence="8">ABC transporter substrate-binding protein</fullName>
    </submittedName>
</protein>
<gene>
    <name evidence="8" type="ORF">GR316_11680</name>
</gene>
<dbReference type="PANTHER" id="PTHR30532">
    <property type="entry name" value="IRON III DICITRATE-BINDING PERIPLASMIC PROTEIN"/>
    <property type="match status" value="1"/>
</dbReference>
<evidence type="ECO:0000313" key="9">
    <source>
        <dbReference type="Proteomes" id="UP000679284"/>
    </source>
</evidence>
<dbReference type="GO" id="GO:1901678">
    <property type="term" value="P:iron coordination entity transport"/>
    <property type="evidence" value="ECO:0007669"/>
    <property type="project" value="UniProtKB-ARBA"/>
</dbReference>
<dbReference type="InterPro" id="IPR051313">
    <property type="entry name" value="Bact_iron-sidero_bind"/>
</dbReference>
<feature type="domain" description="Fe/B12 periplasmic-binding" evidence="7">
    <location>
        <begin position="44"/>
        <end position="310"/>
    </location>
</feature>
<dbReference type="Proteomes" id="UP000679284">
    <property type="component" value="Plasmid unnamed1"/>
</dbReference>
<dbReference type="SUPFAM" id="SSF53807">
    <property type="entry name" value="Helical backbone' metal receptor"/>
    <property type="match status" value="1"/>
</dbReference>
<geneLocation type="plasmid" evidence="8 9">
    <name>unnamed1</name>
</geneLocation>
<organism evidence="8 9">
    <name type="scientific">Falsirhodobacter algicola</name>
    <dbReference type="NCBI Taxonomy" id="2692330"/>
    <lineage>
        <taxon>Bacteria</taxon>
        <taxon>Pseudomonadati</taxon>
        <taxon>Pseudomonadota</taxon>
        <taxon>Alphaproteobacteria</taxon>
        <taxon>Rhodobacterales</taxon>
        <taxon>Paracoccaceae</taxon>
        <taxon>Falsirhodobacter</taxon>
    </lineage>
</organism>
<feature type="chain" id="PRO_5035206990" evidence="6">
    <location>
        <begin position="23"/>
        <end position="328"/>
    </location>
</feature>
<keyword evidence="5 6" id="KW-0732">Signal</keyword>
<dbReference type="RefSeq" id="WP_211785324.1">
    <property type="nucleotide sequence ID" value="NZ_CP047290.1"/>
</dbReference>
<dbReference type="KEGG" id="fap:GR316_11680"/>
<evidence type="ECO:0000256" key="4">
    <source>
        <dbReference type="ARBA" id="ARBA00022496"/>
    </source>
</evidence>
<accession>A0A8J8SLG3</accession>
<keyword evidence="4" id="KW-0410">Iron transport</keyword>
<evidence type="ECO:0000256" key="3">
    <source>
        <dbReference type="ARBA" id="ARBA00022448"/>
    </source>
</evidence>
<evidence type="ECO:0000256" key="5">
    <source>
        <dbReference type="ARBA" id="ARBA00022729"/>
    </source>
</evidence>
<proteinExistence type="inferred from homology"/>
<dbReference type="EMBL" id="CP047290">
    <property type="protein sequence ID" value="QUS37045.1"/>
    <property type="molecule type" value="Genomic_DNA"/>
</dbReference>
<sequence>MIGRRGFLAGAASALAAPAVLAQGGALRFTGPYGDTVLKEPGRRVVSAGFNTQDPLLALGVVPVGIRDWFGDQPYGVWPWAQPLLGDATPEVMRGEVSVEAIAGLAPDLIIASGSGLSQAEFALLSRVAPVVMQEPQYSTYGMPWDAETRMIGRAVGREDAAEAAVSALQDRFAAIRDRHPDWAGRTAVMAWQDGGQTGAYLGNDVRAQFLAELGFQPTPALRAREGGDFYTTLSPEDLSPLDADLIVWISSAWRAGDVAGLAMRQTLKAVQEGREIFADDLRAGALSFGSVLSMPYALDWIEGEIVLALDGRPETVVPSAQKAGLVP</sequence>
<keyword evidence="8" id="KW-0614">Plasmid</keyword>
<keyword evidence="4" id="KW-0408">Iron</keyword>
<dbReference type="Gene3D" id="3.40.50.1980">
    <property type="entry name" value="Nitrogenase molybdenum iron protein domain"/>
    <property type="match status" value="2"/>
</dbReference>